<evidence type="ECO:0000313" key="4">
    <source>
        <dbReference type="Proteomes" id="UP000504693"/>
    </source>
</evidence>
<protein>
    <recommendedName>
        <fullName evidence="2">YCII-related domain-containing protein</fullName>
    </recommendedName>
</protein>
<evidence type="ECO:0000259" key="2">
    <source>
        <dbReference type="Pfam" id="PF03795"/>
    </source>
</evidence>
<accession>A0A7D4AUQ6</accession>
<reference evidence="3 4" key="1">
    <citation type="submission" date="2020-05" db="EMBL/GenBank/DDBJ databases">
        <title>Erythrobacter mangrovi sp. nov., isolated from rhizosphere soil of mangrove plant (Kandelia candel).</title>
        <authorList>
            <person name="Ye Y.H."/>
        </authorList>
    </citation>
    <scope>NUCLEOTIDE SEQUENCE [LARGE SCALE GENOMIC DNA]</scope>
    <source>
        <strain evidence="3 4">EB310</strain>
    </source>
</reference>
<dbReference type="InterPro" id="IPR011008">
    <property type="entry name" value="Dimeric_a/b-barrel"/>
</dbReference>
<organism evidence="3 4">
    <name type="scientific">Erythrobacter mangrovi</name>
    <dbReference type="NCBI Taxonomy" id="2739433"/>
    <lineage>
        <taxon>Bacteria</taxon>
        <taxon>Pseudomonadati</taxon>
        <taxon>Pseudomonadota</taxon>
        <taxon>Alphaproteobacteria</taxon>
        <taxon>Sphingomonadales</taxon>
        <taxon>Erythrobacteraceae</taxon>
        <taxon>Erythrobacter/Porphyrobacter group</taxon>
        <taxon>Erythrobacter</taxon>
    </lineage>
</organism>
<dbReference type="Proteomes" id="UP000504693">
    <property type="component" value="Chromosome"/>
</dbReference>
<dbReference type="Gene3D" id="3.30.70.1060">
    <property type="entry name" value="Dimeric alpha+beta barrel"/>
    <property type="match status" value="1"/>
</dbReference>
<comment type="similarity">
    <text evidence="1">Belongs to the YciI family.</text>
</comment>
<keyword evidence="4" id="KW-1185">Reference proteome</keyword>
<gene>
    <name evidence="3" type="ORF">HQR01_12480</name>
</gene>
<dbReference type="RefSeq" id="WP_173215176.1">
    <property type="nucleotide sequence ID" value="NZ_CP053921.1"/>
</dbReference>
<dbReference type="EMBL" id="CP053921">
    <property type="protein sequence ID" value="QKG72117.1"/>
    <property type="molecule type" value="Genomic_DNA"/>
</dbReference>
<dbReference type="SUPFAM" id="SSF54909">
    <property type="entry name" value="Dimeric alpha+beta barrel"/>
    <property type="match status" value="1"/>
</dbReference>
<dbReference type="Pfam" id="PF03795">
    <property type="entry name" value="YCII"/>
    <property type="match status" value="1"/>
</dbReference>
<dbReference type="PANTHER" id="PTHR37828:SF1">
    <property type="entry name" value="YCII-RELATED DOMAIN-CONTAINING PROTEIN"/>
    <property type="match status" value="1"/>
</dbReference>
<dbReference type="AlphaFoldDB" id="A0A7D4AUQ6"/>
<evidence type="ECO:0000256" key="1">
    <source>
        <dbReference type="ARBA" id="ARBA00007689"/>
    </source>
</evidence>
<proteinExistence type="inferred from homology"/>
<dbReference type="KEGG" id="emv:HQR01_12480"/>
<dbReference type="PANTHER" id="PTHR37828">
    <property type="entry name" value="GSR2449 PROTEIN"/>
    <property type="match status" value="1"/>
</dbReference>
<evidence type="ECO:0000313" key="3">
    <source>
        <dbReference type="EMBL" id="QKG72117.1"/>
    </source>
</evidence>
<feature type="domain" description="YCII-related" evidence="2">
    <location>
        <begin position="14"/>
        <end position="81"/>
    </location>
</feature>
<name>A0A7D4AUQ6_9SPHN</name>
<sequence length="97" mass="10844">MFLIDVEFTEADLITQTLTAQHREYLADEYKKGNLMFGGRKSPRTGGILLSQHKTRLEVEALLQNDPFVQAGAACYSITEFEPVMAADAYSDILPTM</sequence>
<dbReference type="InterPro" id="IPR005545">
    <property type="entry name" value="YCII"/>
</dbReference>